<feature type="region of interest" description="Disordered" evidence="1">
    <location>
        <begin position="203"/>
        <end position="223"/>
    </location>
</feature>
<feature type="compositionally biased region" description="Low complexity" evidence="1">
    <location>
        <begin position="48"/>
        <end position="101"/>
    </location>
</feature>
<gene>
    <name evidence="4" type="primary">NDAI0C02700</name>
    <name evidence="4" type="ordered locus">NDAI_0C02700</name>
</gene>
<feature type="chain" id="PRO_5003410811" description="Mid2 domain-containing protein" evidence="3">
    <location>
        <begin position="24"/>
        <end position="373"/>
    </location>
</feature>
<evidence type="ECO:0000256" key="1">
    <source>
        <dbReference type="SAM" id="MobiDB-lite"/>
    </source>
</evidence>
<reference evidence="4 5" key="1">
    <citation type="journal article" date="2011" name="Proc. Natl. Acad. Sci. U.S.A.">
        <title>Evolutionary erosion of yeast sex chromosomes by mating-type switching accidents.</title>
        <authorList>
            <person name="Gordon J.L."/>
            <person name="Armisen D."/>
            <person name="Proux-Wera E."/>
            <person name="Oheigeartaigh S.S."/>
            <person name="Byrne K.P."/>
            <person name="Wolfe K.H."/>
        </authorList>
    </citation>
    <scope>NUCLEOTIDE SEQUENCE [LARGE SCALE GENOMIC DNA]</scope>
    <source>
        <strain evidence="5">ATCC 10597 / BCRC 20456 / CBS 421 / NBRC 0211 / NRRL Y-12639</strain>
    </source>
</reference>
<accession>G0W819</accession>
<feature type="transmembrane region" description="Helical" evidence="2">
    <location>
        <begin position="143"/>
        <end position="170"/>
    </location>
</feature>
<dbReference type="eggNOG" id="ENOG502RZE8">
    <property type="taxonomic scope" value="Eukaryota"/>
</dbReference>
<protein>
    <recommendedName>
        <fullName evidence="6">Mid2 domain-containing protein</fullName>
    </recommendedName>
</protein>
<dbReference type="KEGG" id="ndi:NDAI_0C02700"/>
<keyword evidence="2" id="KW-0812">Transmembrane</keyword>
<dbReference type="OMA" id="QSARSEY"/>
<dbReference type="GO" id="GO:0005935">
    <property type="term" value="C:cellular bud neck"/>
    <property type="evidence" value="ECO:0007669"/>
    <property type="project" value="EnsemblFungi"/>
</dbReference>
<dbReference type="PANTHER" id="PTHR36089:SF1">
    <property type="entry name" value="CHITIN SYNTHASE 3 COMPLEX PROTEIN CSI2-RELATED"/>
    <property type="match status" value="1"/>
</dbReference>
<feature type="compositionally biased region" description="Low complexity" evidence="1">
    <location>
        <begin position="203"/>
        <end position="218"/>
    </location>
</feature>
<dbReference type="InterPro" id="IPR051009">
    <property type="entry name" value="PRM"/>
</dbReference>
<keyword evidence="2" id="KW-0472">Membrane</keyword>
<organism evidence="4 5">
    <name type="scientific">Naumovozyma dairenensis (strain ATCC 10597 / BCRC 20456 / CBS 421 / NBRC 0211 / NRRL Y-12639)</name>
    <name type="common">Saccharomyces dairenensis</name>
    <dbReference type="NCBI Taxonomy" id="1071378"/>
    <lineage>
        <taxon>Eukaryota</taxon>
        <taxon>Fungi</taxon>
        <taxon>Dikarya</taxon>
        <taxon>Ascomycota</taxon>
        <taxon>Saccharomycotina</taxon>
        <taxon>Saccharomycetes</taxon>
        <taxon>Saccharomycetales</taxon>
        <taxon>Saccharomycetaceae</taxon>
        <taxon>Naumovozyma</taxon>
    </lineage>
</organism>
<sequence length="373" mass="40805">MRFHKNLFRFSAMLLLSDTFVNAESDVSTLTATSKITLRRRELPKLVTTTKTSTSSSSSSTHKATSTNVSSTSNSKSTVTTKTSSVTSQKSMPKIVSSSSSSIDTSQTASVTTAPKISSTPVTIPATDGNYNIYRSNQLDGTVFIAFGSCLAFILVLLLSLWAFLAFNAWNGARKEYQRKAIEEKYQYDPFYFNNSNNSNKSSSLSASSSSNNSNYSDNESDISEKFLKPKNSRMTLYSMNSASALNLLNGKSSNTEFNSSEKTNNDLNSTFRNSMFISPTEILQQETQFNNNSINGSSIFDSTNSTPKIQTFPTQIIANNNGSNFASLNTTDFEGLGLKLNPGSEGTPDSNDKKKNFRPPSVHLDQLLDSED</sequence>
<dbReference type="GeneID" id="11496266"/>
<name>G0W819_NAUDC</name>
<evidence type="ECO:0008006" key="6">
    <source>
        <dbReference type="Google" id="ProtNLM"/>
    </source>
</evidence>
<dbReference type="AlphaFoldDB" id="G0W819"/>
<feature type="region of interest" description="Disordered" evidence="1">
    <location>
        <begin position="47"/>
        <end position="101"/>
    </location>
</feature>
<keyword evidence="3" id="KW-0732">Signal</keyword>
<dbReference type="GO" id="GO:0000324">
    <property type="term" value="C:fungal-type vacuole"/>
    <property type="evidence" value="ECO:0007669"/>
    <property type="project" value="EnsemblFungi"/>
</dbReference>
<dbReference type="EMBL" id="HE580269">
    <property type="protein sequence ID" value="CCD23930.1"/>
    <property type="molecule type" value="Genomic_DNA"/>
</dbReference>
<dbReference type="PANTHER" id="PTHR36089">
    <property type="entry name" value="CHITIN SYNTHASE 3 COMPLEX PROTEIN CSI2-RELATED"/>
    <property type="match status" value="1"/>
</dbReference>
<evidence type="ECO:0000313" key="5">
    <source>
        <dbReference type="Proteomes" id="UP000000689"/>
    </source>
</evidence>
<dbReference type="Proteomes" id="UP000000689">
    <property type="component" value="Chromosome 3"/>
</dbReference>
<feature type="region of interest" description="Disordered" evidence="1">
    <location>
        <begin position="338"/>
        <end position="373"/>
    </location>
</feature>
<proteinExistence type="predicted"/>
<dbReference type="RefSeq" id="XP_003669173.1">
    <property type="nucleotide sequence ID" value="XM_003669125.1"/>
</dbReference>
<keyword evidence="5" id="KW-1185">Reference proteome</keyword>
<evidence type="ECO:0000256" key="2">
    <source>
        <dbReference type="SAM" id="Phobius"/>
    </source>
</evidence>
<keyword evidence="2" id="KW-1133">Transmembrane helix</keyword>
<evidence type="ECO:0000313" key="4">
    <source>
        <dbReference type="EMBL" id="CCD23930.1"/>
    </source>
</evidence>
<dbReference type="HOGENOM" id="CLU_066467_0_0_1"/>
<evidence type="ECO:0000256" key="3">
    <source>
        <dbReference type="SAM" id="SignalP"/>
    </source>
</evidence>
<feature type="signal peptide" evidence="3">
    <location>
        <begin position="1"/>
        <end position="23"/>
    </location>
</feature>
<dbReference type="OrthoDB" id="4065319at2759"/>